<accession>A0AAI9YF53</accession>
<reference evidence="2 3" key="1">
    <citation type="submission" date="2016-10" db="EMBL/GenBank/DDBJ databases">
        <title>The genome sequence of Colletotrichum fioriniae PJ7.</title>
        <authorList>
            <person name="Baroncelli R."/>
        </authorList>
    </citation>
    <scope>NUCLEOTIDE SEQUENCE [LARGE SCALE GENOMIC DNA]</scope>
    <source>
        <strain evidence="2 3">IMI 309622</strain>
    </source>
</reference>
<dbReference type="GeneID" id="85348356"/>
<feature type="compositionally biased region" description="Polar residues" evidence="1">
    <location>
        <begin position="38"/>
        <end position="51"/>
    </location>
</feature>
<keyword evidence="3" id="KW-1185">Reference proteome</keyword>
<dbReference type="AlphaFoldDB" id="A0AAI9YF53"/>
<evidence type="ECO:0000256" key="1">
    <source>
        <dbReference type="SAM" id="MobiDB-lite"/>
    </source>
</evidence>
<name>A0AAI9YF53_9PEZI</name>
<organism evidence="2 3">
    <name type="scientific">Colletotrichum costaricense</name>
    <dbReference type="NCBI Taxonomy" id="1209916"/>
    <lineage>
        <taxon>Eukaryota</taxon>
        <taxon>Fungi</taxon>
        <taxon>Dikarya</taxon>
        <taxon>Ascomycota</taxon>
        <taxon>Pezizomycotina</taxon>
        <taxon>Sordariomycetes</taxon>
        <taxon>Hypocreomycetidae</taxon>
        <taxon>Glomerellales</taxon>
        <taxon>Glomerellaceae</taxon>
        <taxon>Colletotrichum</taxon>
        <taxon>Colletotrichum acutatum species complex</taxon>
    </lineage>
</organism>
<feature type="compositionally biased region" description="Polar residues" evidence="1">
    <location>
        <begin position="1"/>
        <end position="13"/>
    </location>
</feature>
<dbReference type="EMBL" id="MOOE01000032">
    <property type="protein sequence ID" value="KAK1505983.1"/>
    <property type="molecule type" value="Genomic_DNA"/>
</dbReference>
<sequence>MESSAPTATSPDQPLTPKPHVGRKILAVDTQPCRSREQTCSGSPSSPTNTPFAPAGPRGHTERQERSQDIEMGKEGGNKETVVKERDAADPSPNVHRLGASDKQ</sequence>
<comment type="caution">
    <text evidence="2">The sequence shown here is derived from an EMBL/GenBank/DDBJ whole genome shotgun (WGS) entry which is preliminary data.</text>
</comment>
<protein>
    <submittedName>
        <fullName evidence="2">Uncharacterized protein</fullName>
    </submittedName>
</protein>
<evidence type="ECO:0000313" key="3">
    <source>
        <dbReference type="Proteomes" id="UP001240678"/>
    </source>
</evidence>
<proteinExistence type="predicted"/>
<dbReference type="Proteomes" id="UP001240678">
    <property type="component" value="Unassembled WGS sequence"/>
</dbReference>
<evidence type="ECO:0000313" key="2">
    <source>
        <dbReference type="EMBL" id="KAK1505983.1"/>
    </source>
</evidence>
<gene>
    <name evidence="2" type="ORF">CCOS01_16673</name>
</gene>
<feature type="region of interest" description="Disordered" evidence="1">
    <location>
        <begin position="1"/>
        <end position="104"/>
    </location>
</feature>
<feature type="compositionally biased region" description="Basic and acidic residues" evidence="1">
    <location>
        <begin position="59"/>
        <end position="89"/>
    </location>
</feature>
<dbReference type="RefSeq" id="XP_060304697.1">
    <property type="nucleotide sequence ID" value="XM_060464809.1"/>
</dbReference>